<keyword evidence="4" id="KW-1185">Reference proteome</keyword>
<evidence type="ECO:0000313" key="3">
    <source>
        <dbReference type="EMBL" id="PBK64021.1"/>
    </source>
</evidence>
<organism evidence="3 4">
    <name type="scientific">Armillaria solidipes</name>
    <dbReference type="NCBI Taxonomy" id="1076256"/>
    <lineage>
        <taxon>Eukaryota</taxon>
        <taxon>Fungi</taxon>
        <taxon>Dikarya</taxon>
        <taxon>Basidiomycota</taxon>
        <taxon>Agaricomycotina</taxon>
        <taxon>Agaricomycetes</taxon>
        <taxon>Agaricomycetidae</taxon>
        <taxon>Agaricales</taxon>
        <taxon>Marasmiineae</taxon>
        <taxon>Physalacriaceae</taxon>
        <taxon>Armillaria</taxon>
    </lineage>
</organism>
<feature type="transmembrane region" description="Helical" evidence="2">
    <location>
        <begin position="31"/>
        <end position="56"/>
    </location>
</feature>
<dbReference type="AlphaFoldDB" id="A0A2H3AZC8"/>
<feature type="compositionally biased region" description="Basic and acidic residues" evidence="1">
    <location>
        <begin position="204"/>
        <end position="213"/>
    </location>
</feature>
<keyword evidence="2" id="KW-0472">Membrane</keyword>
<accession>A0A2H3AZC8</accession>
<evidence type="ECO:0000256" key="2">
    <source>
        <dbReference type="SAM" id="Phobius"/>
    </source>
</evidence>
<dbReference type="Proteomes" id="UP000218334">
    <property type="component" value="Unassembled WGS sequence"/>
</dbReference>
<dbReference type="EMBL" id="KZ293454">
    <property type="protein sequence ID" value="PBK64021.1"/>
    <property type="molecule type" value="Genomic_DNA"/>
</dbReference>
<sequence length="213" mass="23849">MSWRELGSHSQTDSDRSAIDLFQAFLSSRIISGYCSVLALLVLNFLFAFNSIQLFLSWLYRDYDSLLPLDRSVAGEIQSAVDQSNVVEKEWDPTYKARQNSTSASVKLPPMNEMRGNCKYIDITKPKDGPRKVPRQLVICKLKIQHGKRTPSGTASEDPDETFEPRVVELAGNPRISKKDGGKVAQKYARAGLTSRRSTTSKKQGKETEQSVC</sequence>
<protein>
    <submittedName>
        <fullName evidence="3">Uncharacterized protein</fullName>
    </submittedName>
</protein>
<feature type="region of interest" description="Disordered" evidence="1">
    <location>
        <begin position="171"/>
        <end position="213"/>
    </location>
</feature>
<gene>
    <name evidence="3" type="ORF">ARMSODRAFT_1056515</name>
</gene>
<reference evidence="4" key="1">
    <citation type="journal article" date="2017" name="Nat. Ecol. Evol.">
        <title>Genome expansion and lineage-specific genetic innovations in the forest pathogenic fungi Armillaria.</title>
        <authorList>
            <person name="Sipos G."/>
            <person name="Prasanna A.N."/>
            <person name="Walter M.C."/>
            <person name="O'Connor E."/>
            <person name="Balint B."/>
            <person name="Krizsan K."/>
            <person name="Kiss B."/>
            <person name="Hess J."/>
            <person name="Varga T."/>
            <person name="Slot J."/>
            <person name="Riley R."/>
            <person name="Boka B."/>
            <person name="Rigling D."/>
            <person name="Barry K."/>
            <person name="Lee J."/>
            <person name="Mihaltcheva S."/>
            <person name="LaButti K."/>
            <person name="Lipzen A."/>
            <person name="Waldron R."/>
            <person name="Moloney N.M."/>
            <person name="Sperisen C."/>
            <person name="Kredics L."/>
            <person name="Vagvoelgyi C."/>
            <person name="Patrignani A."/>
            <person name="Fitzpatrick D."/>
            <person name="Nagy I."/>
            <person name="Doyle S."/>
            <person name="Anderson J.B."/>
            <person name="Grigoriev I.V."/>
            <person name="Gueldener U."/>
            <person name="Muensterkoetter M."/>
            <person name="Nagy L.G."/>
        </authorList>
    </citation>
    <scope>NUCLEOTIDE SEQUENCE [LARGE SCALE GENOMIC DNA]</scope>
    <source>
        <strain evidence="4">28-4</strain>
    </source>
</reference>
<evidence type="ECO:0000313" key="4">
    <source>
        <dbReference type="Proteomes" id="UP000218334"/>
    </source>
</evidence>
<proteinExistence type="predicted"/>
<keyword evidence="2" id="KW-1133">Transmembrane helix</keyword>
<keyword evidence="2" id="KW-0812">Transmembrane</keyword>
<evidence type="ECO:0000256" key="1">
    <source>
        <dbReference type="SAM" id="MobiDB-lite"/>
    </source>
</evidence>
<name>A0A2H3AZC8_9AGAR</name>